<evidence type="ECO:0000313" key="2">
    <source>
        <dbReference type="EMBL" id="OJJ54845.1"/>
    </source>
</evidence>
<dbReference type="SUPFAM" id="SSF48264">
    <property type="entry name" value="Cytochrome P450"/>
    <property type="match status" value="1"/>
</dbReference>
<dbReference type="AlphaFoldDB" id="A0A1L9T646"/>
<dbReference type="GeneID" id="63763564"/>
<sequence length="82" mass="8974">MQATYLSPTVVCLLGLCVAALWLKRSSGSKSLPLPQQPRGSPVLGNLSTVIKASTETIQHLLMHKWAQQYGEIFRVRLGPVT</sequence>
<dbReference type="GO" id="GO:0004497">
    <property type="term" value="F:monooxygenase activity"/>
    <property type="evidence" value="ECO:0007669"/>
    <property type="project" value="InterPro"/>
</dbReference>
<dbReference type="EMBL" id="KV878594">
    <property type="protein sequence ID" value="OJJ54845.1"/>
    <property type="molecule type" value="Genomic_DNA"/>
</dbReference>
<name>A0A1L9T646_9EURO</name>
<dbReference type="GO" id="GO:0005506">
    <property type="term" value="F:iron ion binding"/>
    <property type="evidence" value="ECO:0007669"/>
    <property type="project" value="InterPro"/>
</dbReference>
<dbReference type="Gene3D" id="1.10.630.10">
    <property type="entry name" value="Cytochrome P450"/>
    <property type="match status" value="1"/>
</dbReference>
<evidence type="ECO:0000256" key="1">
    <source>
        <dbReference type="SAM" id="Phobius"/>
    </source>
</evidence>
<organism evidence="2 3">
    <name type="scientific">Aspergillus sydowii CBS 593.65</name>
    <dbReference type="NCBI Taxonomy" id="1036612"/>
    <lineage>
        <taxon>Eukaryota</taxon>
        <taxon>Fungi</taxon>
        <taxon>Dikarya</taxon>
        <taxon>Ascomycota</taxon>
        <taxon>Pezizomycotina</taxon>
        <taxon>Eurotiomycetes</taxon>
        <taxon>Eurotiomycetidae</taxon>
        <taxon>Eurotiales</taxon>
        <taxon>Aspergillaceae</taxon>
        <taxon>Aspergillus</taxon>
        <taxon>Aspergillus subgen. Nidulantes</taxon>
    </lineage>
</organism>
<keyword evidence="1" id="KW-1133">Transmembrane helix</keyword>
<reference evidence="3" key="1">
    <citation type="journal article" date="2017" name="Genome Biol.">
        <title>Comparative genomics reveals high biological diversity and specific adaptations in the industrially and medically important fungal genus Aspergillus.</title>
        <authorList>
            <person name="de Vries R.P."/>
            <person name="Riley R."/>
            <person name="Wiebenga A."/>
            <person name="Aguilar-Osorio G."/>
            <person name="Amillis S."/>
            <person name="Uchima C.A."/>
            <person name="Anderluh G."/>
            <person name="Asadollahi M."/>
            <person name="Askin M."/>
            <person name="Barry K."/>
            <person name="Battaglia E."/>
            <person name="Bayram O."/>
            <person name="Benocci T."/>
            <person name="Braus-Stromeyer S.A."/>
            <person name="Caldana C."/>
            <person name="Canovas D."/>
            <person name="Cerqueira G.C."/>
            <person name="Chen F."/>
            <person name="Chen W."/>
            <person name="Choi C."/>
            <person name="Clum A."/>
            <person name="Dos Santos R.A."/>
            <person name="Damasio A.R."/>
            <person name="Diallinas G."/>
            <person name="Emri T."/>
            <person name="Fekete E."/>
            <person name="Flipphi M."/>
            <person name="Freyberg S."/>
            <person name="Gallo A."/>
            <person name="Gournas C."/>
            <person name="Habgood R."/>
            <person name="Hainaut M."/>
            <person name="Harispe M.L."/>
            <person name="Henrissat B."/>
            <person name="Hilden K.S."/>
            <person name="Hope R."/>
            <person name="Hossain A."/>
            <person name="Karabika E."/>
            <person name="Karaffa L."/>
            <person name="Karanyi Z."/>
            <person name="Krasevec N."/>
            <person name="Kuo A."/>
            <person name="Kusch H."/>
            <person name="LaButti K."/>
            <person name="Lagendijk E.L."/>
            <person name="Lapidus A."/>
            <person name="Levasseur A."/>
            <person name="Lindquist E."/>
            <person name="Lipzen A."/>
            <person name="Logrieco A.F."/>
            <person name="MacCabe A."/>
            <person name="Maekelae M.R."/>
            <person name="Malavazi I."/>
            <person name="Melin P."/>
            <person name="Meyer V."/>
            <person name="Mielnichuk N."/>
            <person name="Miskei M."/>
            <person name="Molnar A.P."/>
            <person name="Mule G."/>
            <person name="Ngan C.Y."/>
            <person name="Orejas M."/>
            <person name="Orosz E."/>
            <person name="Ouedraogo J.P."/>
            <person name="Overkamp K.M."/>
            <person name="Park H.-S."/>
            <person name="Perrone G."/>
            <person name="Piumi F."/>
            <person name="Punt P.J."/>
            <person name="Ram A.F."/>
            <person name="Ramon A."/>
            <person name="Rauscher S."/>
            <person name="Record E."/>
            <person name="Riano-Pachon D.M."/>
            <person name="Robert V."/>
            <person name="Roehrig J."/>
            <person name="Ruller R."/>
            <person name="Salamov A."/>
            <person name="Salih N.S."/>
            <person name="Samson R.A."/>
            <person name="Sandor E."/>
            <person name="Sanguinetti M."/>
            <person name="Schuetze T."/>
            <person name="Sepcic K."/>
            <person name="Shelest E."/>
            <person name="Sherlock G."/>
            <person name="Sophianopoulou V."/>
            <person name="Squina F.M."/>
            <person name="Sun H."/>
            <person name="Susca A."/>
            <person name="Todd R.B."/>
            <person name="Tsang A."/>
            <person name="Unkles S.E."/>
            <person name="van de Wiele N."/>
            <person name="van Rossen-Uffink D."/>
            <person name="Oliveira J.V."/>
            <person name="Vesth T.C."/>
            <person name="Visser J."/>
            <person name="Yu J.-H."/>
            <person name="Zhou M."/>
            <person name="Andersen M.R."/>
            <person name="Archer D.B."/>
            <person name="Baker S.E."/>
            <person name="Benoit I."/>
            <person name="Brakhage A.A."/>
            <person name="Braus G.H."/>
            <person name="Fischer R."/>
            <person name="Frisvad J.C."/>
            <person name="Goldman G.H."/>
            <person name="Houbraken J."/>
            <person name="Oakley B."/>
            <person name="Pocsi I."/>
            <person name="Scazzocchio C."/>
            <person name="Seiboth B."/>
            <person name="vanKuyk P.A."/>
            <person name="Wortman J."/>
            <person name="Dyer P.S."/>
            <person name="Grigoriev I.V."/>
        </authorList>
    </citation>
    <scope>NUCLEOTIDE SEQUENCE [LARGE SCALE GENOMIC DNA]</scope>
    <source>
        <strain evidence="3">CBS 593.65</strain>
    </source>
</reference>
<feature type="transmembrane region" description="Helical" evidence="1">
    <location>
        <begin position="6"/>
        <end position="23"/>
    </location>
</feature>
<dbReference type="VEuPathDB" id="FungiDB:ASPSYDRAFT_477239"/>
<keyword evidence="3" id="KW-1185">Reference proteome</keyword>
<evidence type="ECO:0000313" key="3">
    <source>
        <dbReference type="Proteomes" id="UP000184356"/>
    </source>
</evidence>
<protein>
    <submittedName>
        <fullName evidence="2">Uncharacterized protein</fullName>
    </submittedName>
</protein>
<dbReference type="Proteomes" id="UP000184356">
    <property type="component" value="Unassembled WGS sequence"/>
</dbReference>
<dbReference type="GO" id="GO:0020037">
    <property type="term" value="F:heme binding"/>
    <property type="evidence" value="ECO:0007669"/>
    <property type="project" value="InterPro"/>
</dbReference>
<gene>
    <name evidence="2" type="ORF">ASPSYDRAFT_477239</name>
</gene>
<keyword evidence="1" id="KW-0472">Membrane</keyword>
<dbReference type="OrthoDB" id="1470350at2759"/>
<accession>A0A1L9T646</accession>
<proteinExistence type="predicted"/>
<dbReference type="RefSeq" id="XP_040698651.1">
    <property type="nucleotide sequence ID" value="XM_040847491.1"/>
</dbReference>
<keyword evidence="1" id="KW-0812">Transmembrane</keyword>
<dbReference type="InterPro" id="IPR036396">
    <property type="entry name" value="Cyt_P450_sf"/>
</dbReference>
<dbReference type="STRING" id="1036612.A0A1L9T646"/>
<dbReference type="GO" id="GO:0016705">
    <property type="term" value="F:oxidoreductase activity, acting on paired donors, with incorporation or reduction of molecular oxygen"/>
    <property type="evidence" value="ECO:0007669"/>
    <property type="project" value="InterPro"/>
</dbReference>